<protein>
    <recommendedName>
        <fullName evidence="1">Ubiquitin-like domain-containing protein</fullName>
    </recommendedName>
</protein>
<dbReference type="PROSITE" id="PS50053">
    <property type="entry name" value="UBIQUITIN_2"/>
    <property type="match status" value="1"/>
</dbReference>
<accession>A0A3B5A391</accession>
<sequence length="98" mass="11108">MPIGLKHKYDVKPDEAVSAFKTTVESREGVAVSQQRLIHEGREMMEGTLADYKVREMSTIDMTMRLRGGHLTRFICHKKRTCTCAFMITSQTGDQTAL</sequence>
<dbReference type="InterPro" id="IPR000626">
    <property type="entry name" value="Ubiquitin-like_dom"/>
</dbReference>
<dbReference type="SMART" id="SM00213">
    <property type="entry name" value="UBQ"/>
    <property type="match status" value="1"/>
</dbReference>
<evidence type="ECO:0000259" key="1">
    <source>
        <dbReference type="PROSITE" id="PS50053"/>
    </source>
</evidence>
<proteinExistence type="predicted"/>
<reference evidence="2" key="1">
    <citation type="submission" date="2023-09" db="UniProtKB">
        <authorList>
            <consortium name="Ensembl"/>
        </authorList>
    </citation>
    <scope>IDENTIFICATION</scope>
</reference>
<dbReference type="Ensembl" id="ENSSPAT00000015963.1">
    <property type="protein sequence ID" value="ENSSPAP00000015708.1"/>
    <property type="gene ID" value="ENSSPAG00000011852.1"/>
</dbReference>
<dbReference type="AlphaFoldDB" id="A0A3B5A391"/>
<organism evidence="2">
    <name type="scientific">Stegastes partitus</name>
    <name type="common">bicolor damselfish</name>
    <dbReference type="NCBI Taxonomy" id="144197"/>
    <lineage>
        <taxon>Eukaryota</taxon>
        <taxon>Metazoa</taxon>
        <taxon>Chordata</taxon>
        <taxon>Craniata</taxon>
        <taxon>Vertebrata</taxon>
        <taxon>Euteleostomi</taxon>
        <taxon>Actinopterygii</taxon>
        <taxon>Neopterygii</taxon>
        <taxon>Teleostei</taxon>
        <taxon>Neoteleostei</taxon>
        <taxon>Acanthomorphata</taxon>
        <taxon>Ovalentaria</taxon>
        <taxon>Pomacentridae</taxon>
        <taxon>Stegastes</taxon>
    </lineage>
</organism>
<dbReference type="PANTHER" id="PTHR10666">
    <property type="entry name" value="UBIQUITIN"/>
    <property type="match status" value="1"/>
</dbReference>
<dbReference type="InterPro" id="IPR050158">
    <property type="entry name" value="Ubiquitin_ubiquitin-like"/>
</dbReference>
<name>A0A3B5A391_9TELE</name>
<dbReference type="GeneTree" id="ENSGT01030000235866"/>
<dbReference type="SUPFAM" id="SSF54236">
    <property type="entry name" value="Ubiquitin-like"/>
    <property type="match status" value="1"/>
</dbReference>
<evidence type="ECO:0000313" key="2">
    <source>
        <dbReference type="Ensembl" id="ENSSPAP00000015708.1"/>
    </source>
</evidence>
<dbReference type="InterPro" id="IPR029071">
    <property type="entry name" value="Ubiquitin-like_domsf"/>
</dbReference>
<dbReference type="Pfam" id="PF00240">
    <property type="entry name" value="ubiquitin"/>
    <property type="match status" value="1"/>
</dbReference>
<feature type="domain" description="Ubiquitin-like" evidence="1">
    <location>
        <begin position="9"/>
        <end position="69"/>
    </location>
</feature>
<dbReference type="Gene3D" id="3.10.20.90">
    <property type="entry name" value="Phosphatidylinositol 3-kinase Catalytic Subunit, Chain A, domain 1"/>
    <property type="match status" value="1"/>
</dbReference>
<dbReference type="STRING" id="144197.ENSSPAP00000015708"/>